<evidence type="ECO:0000313" key="3">
    <source>
        <dbReference type="Proteomes" id="UP001208570"/>
    </source>
</evidence>
<protein>
    <recommendedName>
        <fullName evidence="4">Apple domain-containing protein</fullName>
    </recommendedName>
</protein>
<dbReference type="EMBL" id="JAODUP010000395">
    <property type="protein sequence ID" value="KAK2150695.1"/>
    <property type="molecule type" value="Genomic_DNA"/>
</dbReference>
<organism evidence="2 3">
    <name type="scientific">Paralvinella palmiformis</name>
    <dbReference type="NCBI Taxonomy" id="53620"/>
    <lineage>
        <taxon>Eukaryota</taxon>
        <taxon>Metazoa</taxon>
        <taxon>Spiralia</taxon>
        <taxon>Lophotrochozoa</taxon>
        <taxon>Annelida</taxon>
        <taxon>Polychaeta</taxon>
        <taxon>Sedentaria</taxon>
        <taxon>Canalipalpata</taxon>
        <taxon>Terebellida</taxon>
        <taxon>Terebelliformia</taxon>
        <taxon>Alvinellidae</taxon>
        <taxon>Paralvinella</taxon>
    </lineage>
</organism>
<keyword evidence="3" id="KW-1185">Reference proteome</keyword>
<gene>
    <name evidence="2" type="ORF">LSH36_395g02056</name>
</gene>
<reference evidence="2" key="1">
    <citation type="journal article" date="2023" name="Mol. Biol. Evol.">
        <title>Third-Generation Sequencing Reveals the Adaptive Role of the Epigenome in Three Deep-Sea Polychaetes.</title>
        <authorList>
            <person name="Perez M."/>
            <person name="Aroh O."/>
            <person name="Sun Y."/>
            <person name="Lan Y."/>
            <person name="Juniper S.K."/>
            <person name="Young C.R."/>
            <person name="Angers B."/>
            <person name="Qian P.Y."/>
        </authorList>
    </citation>
    <scope>NUCLEOTIDE SEQUENCE</scope>
    <source>
        <strain evidence="2">P08H-3</strain>
    </source>
</reference>
<evidence type="ECO:0000313" key="2">
    <source>
        <dbReference type="EMBL" id="KAK2150695.1"/>
    </source>
</evidence>
<feature type="chain" id="PRO_5042085984" description="Apple domain-containing protein" evidence="1">
    <location>
        <begin position="24"/>
        <end position="158"/>
    </location>
</feature>
<dbReference type="AlphaFoldDB" id="A0AAD9JE42"/>
<accession>A0AAD9JE42</accession>
<sequence>MWICAKHVLLLSLLMTLNRNLVGSYIGETCPRQQFTEYRGYGYNGYYLVYDGPWPYKGCQRLCRRYVECTTFVIKWIDKDDKFGFCGLIGYDPDKEKLNASDQHSVYGPPPQVSRIGYSSPPCKSSSHRSQNNTCNFALNGLLGTNWKGKLDLLRKSG</sequence>
<evidence type="ECO:0000256" key="1">
    <source>
        <dbReference type="SAM" id="SignalP"/>
    </source>
</evidence>
<dbReference type="Proteomes" id="UP001208570">
    <property type="component" value="Unassembled WGS sequence"/>
</dbReference>
<comment type="caution">
    <text evidence="2">The sequence shown here is derived from an EMBL/GenBank/DDBJ whole genome shotgun (WGS) entry which is preliminary data.</text>
</comment>
<evidence type="ECO:0008006" key="4">
    <source>
        <dbReference type="Google" id="ProtNLM"/>
    </source>
</evidence>
<keyword evidence="1" id="KW-0732">Signal</keyword>
<feature type="signal peptide" evidence="1">
    <location>
        <begin position="1"/>
        <end position="23"/>
    </location>
</feature>
<name>A0AAD9JE42_9ANNE</name>
<proteinExistence type="predicted"/>